<gene>
    <name evidence="3" type="ORF">B4082_0163</name>
</gene>
<evidence type="ECO:0000259" key="2">
    <source>
        <dbReference type="Pfam" id="PF01370"/>
    </source>
</evidence>
<feature type="domain" description="NAD-dependent epimerase/dehydratase" evidence="2">
    <location>
        <begin position="8"/>
        <end position="230"/>
    </location>
</feature>
<organism evidence="3 4">
    <name type="scientific">Bacillus cereus</name>
    <dbReference type="NCBI Taxonomy" id="1396"/>
    <lineage>
        <taxon>Bacteria</taxon>
        <taxon>Bacillati</taxon>
        <taxon>Bacillota</taxon>
        <taxon>Bacilli</taxon>
        <taxon>Bacillales</taxon>
        <taxon>Bacillaceae</taxon>
        <taxon>Bacillus</taxon>
        <taxon>Bacillus cereus group</taxon>
    </lineage>
</organism>
<accession>A0A164IIZ9</accession>
<dbReference type="EMBL" id="LJKA01000002">
    <property type="protein sequence ID" value="KZD41528.1"/>
    <property type="molecule type" value="Genomic_DNA"/>
</dbReference>
<comment type="caution">
    <text evidence="3">The sequence shown here is derived from an EMBL/GenBank/DDBJ whole genome shotgun (WGS) entry which is preliminary data.</text>
</comment>
<dbReference type="Proteomes" id="UP000076501">
    <property type="component" value="Unassembled WGS sequence"/>
</dbReference>
<dbReference type="AlphaFoldDB" id="A0A164IIZ9"/>
<dbReference type="PANTHER" id="PTHR43000">
    <property type="entry name" value="DTDP-D-GLUCOSE 4,6-DEHYDRATASE-RELATED"/>
    <property type="match status" value="1"/>
</dbReference>
<dbReference type="SUPFAM" id="SSF51735">
    <property type="entry name" value="NAD(P)-binding Rossmann-fold domains"/>
    <property type="match status" value="1"/>
</dbReference>
<evidence type="ECO:0000313" key="3">
    <source>
        <dbReference type="EMBL" id="KZD41528.1"/>
    </source>
</evidence>
<dbReference type="Gene3D" id="3.90.25.10">
    <property type="entry name" value="UDP-galactose 4-epimerase, domain 1"/>
    <property type="match status" value="1"/>
</dbReference>
<evidence type="ECO:0000256" key="1">
    <source>
        <dbReference type="ARBA" id="ARBA00007637"/>
    </source>
</evidence>
<proteinExistence type="inferred from homology"/>
<dbReference type="PATRIC" id="fig|1396.539.peg.2335"/>
<dbReference type="Gene3D" id="3.40.50.720">
    <property type="entry name" value="NAD(P)-binding Rossmann-like Domain"/>
    <property type="match status" value="1"/>
</dbReference>
<dbReference type="InterPro" id="IPR036291">
    <property type="entry name" value="NAD(P)-bd_dom_sf"/>
</dbReference>
<reference evidence="3 4" key="1">
    <citation type="submission" date="2015-09" db="EMBL/GenBank/DDBJ databases">
        <title>Bacillus cereus food isolates.</title>
        <authorList>
            <person name="Boekhorst J."/>
        </authorList>
    </citation>
    <scope>NUCLEOTIDE SEQUENCE [LARGE SCALE GENOMIC DNA]</scope>
    <source>
        <strain evidence="3 4">B4082</strain>
    </source>
</reference>
<comment type="similarity">
    <text evidence="1">Belongs to the NAD(P)-dependent epimerase/dehydratase family.</text>
</comment>
<dbReference type="RefSeq" id="WP_063221027.1">
    <property type="nucleotide sequence ID" value="NZ_JAEHBS010000001.1"/>
</dbReference>
<sequence>MKKNASLLITGANGFTGRHACQYFLEQGFHVIPMFQNCTHREKNENGITCNLTNKSEVMKVIKQIKPDYVLHLAGRNSVIESWTAALEYVEINVIGTLYLLEAIKQEAPHCRTLVIGSALQADSINEMKISNPYSLSKTMQVIIAEAWGGLMDSNIIIAKPSNLIGPGVSNGICSILAKKMIDIESGRSKAIIEVNSLKDSRDFLDVRDAVKAYHVLLRDGINGKQYNVGSGVKRSLLNVLEQYKELTKLNFFIEETVKSGSDSNESLEIEEIKRLGWIPEIQFHQSLKDVLEYAKCNDICIQ</sequence>
<protein>
    <submittedName>
        <fullName evidence="3">UDP-2-acetamido-26-dideoxy-hexulose 4-reductase</fullName>
    </submittedName>
</protein>
<dbReference type="InterPro" id="IPR001509">
    <property type="entry name" value="Epimerase_deHydtase"/>
</dbReference>
<evidence type="ECO:0000313" key="4">
    <source>
        <dbReference type="Proteomes" id="UP000076501"/>
    </source>
</evidence>
<dbReference type="Pfam" id="PF01370">
    <property type="entry name" value="Epimerase"/>
    <property type="match status" value="1"/>
</dbReference>
<name>A0A164IIZ9_BACCE</name>